<evidence type="ECO:0000256" key="4">
    <source>
        <dbReference type="HAMAP-Rule" id="MF_00142"/>
    </source>
</evidence>
<dbReference type="GO" id="GO:0005737">
    <property type="term" value="C:cytoplasm"/>
    <property type="evidence" value="ECO:0007669"/>
    <property type="project" value="UniProtKB-ARBA"/>
</dbReference>
<dbReference type="NCBIfam" id="TIGR03421">
    <property type="entry name" value="FeS_CyaY"/>
    <property type="match status" value="1"/>
</dbReference>
<dbReference type="EMBL" id="JABAIM010000004">
    <property type="protein sequence ID" value="NLR76468.1"/>
    <property type="molecule type" value="Genomic_DNA"/>
</dbReference>
<dbReference type="PANTHER" id="PTHR16821:SF2">
    <property type="entry name" value="FRATAXIN, MITOCHONDRIAL"/>
    <property type="match status" value="1"/>
</dbReference>
<dbReference type="InterPro" id="IPR020895">
    <property type="entry name" value="Frataxin_CS"/>
</dbReference>
<dbReference type="AlphaFoldDB" id="A0A847SGS6"/>
<dbReference type="InterPro" id="IPR047584">
    <property type="entry name" value="CyaY"/>
</dbReference>
<dbReference type="InterPro" id="IPR002908">
    <property type="entry name" value="Frataxin/CyaY"/>
</dbReference>
<sequence length="107" mass="12141">MTESEFLTHTDQVFRDLQDQLDASALDLEVLWSGNVLEIECPDGGKIVVNRHVPNQELWIAARSGGYHFAWRQNEWLNTRDGGEFYATLSECLCNQTGEECGLHKSV</sequence>
<evidence type="ECO:0000256" key="3">
    <source>
        <dbReference type="ARBA" id="ARBA00023004"/>
    </source>
</evidence>
<evidence type="ECO:0000256" key="2">
    <source>
        <dbReference type="ARBA" id="ARBA00022723"/>
    </source>
</evidence>
<dbReference type="SUPFAM" id="SSF55387">
    <property type="entry name" value="Frataxin/Nqo15-like"/>
    <property type="match status" value="1"/>
</dbReference>
<dbReference type="PROSITE" id="PS50810">
    <property type="entry name" value="FRATAXIN_2"/>
    <property type="match status" value="1"/>
</dbReference>
<accession>A0A847SGS6</accession>
<dbReference type="InterPro" id="IPR036524">
    <property type="entry name" value="Frataxin/CyaY_sf"/>
</dbReference>
<comment type="caution">
    <text evidence="5">The sequence shown here is derived from an EMBL/GenBank/DDBJ whole genome shotgun (WGS) entry which is preliminary data.</text>
</comment>
<dbReference type="PROSITE" id="PS01344">
    <property type="entry name" value="FRATAXIN_1"/>
    <property type="match status" value="1"/>
</dbReference>
<keyword evidence="6" id="KW-1185">Reference proteome</keyword>
<name>A0A847SGS6_9NEIS</name>
<organism evidence="5 6">
    <name type="scientific">Leeia aquatica</name>
    <dbReference type="NCBI Taxonomy" id="2725557"/>
    <lineage>
        <taxon>Bacteria</taxon>
        <taxon>Pseudomonadati</taxon>
        <taxon>Pseudomonadota</taxon>
        <taxon>Betaproteobacteria</taxon>
        <taxon>Neisseriales</taxon>
        <taxon>Leeiaceae</taxon>
        <taxon>Leeia</taxon>
    </lineage>
</organism>
<keyword evidence="3 4" id="KW-0408">Iron</keyword>
<gene>
    <name evidence="4 5" type="primary">cyaY</name>
    <name evidence="5" type="ORF">HF682_14975</name>
</gene>
<evidence type="ECO:0000313" key="5">
    <source>
        <dbReference type="EMBL" id="NLR76468.1"/>
    </source>
</evidence>
<dbReference type="Pfam" id="PF01491">
    <property type="entry name" value="Frataxin_Cyay"/>
    <property type="match status" value="1"/>
</dbReference>
<protein>
    <recommendedName>
        <fullName evidence="4">Iron-sulfur cluster assembly protein CyaY</fullName>
    </recommendedName>
</protein>
<proteinExistence type="inferred from homology"/>
<dbReference type="Gene3D" id="3.30.920.10">
    <property type="entry name" value="Frataxin/CyaY"/>
    <property type="match status" value="1"/>
</dbReference>
<evidence type="ECO:0000256" key="1">
    <source>
        <dbReference type="ARBA" id="ARBA00008183"/>
    </source>
</evidence>
<dbReference type="HAMAP" id="MF_00142">
    <property type="entry name" value="CyaY"/>
    <property type="match status" value="1"/>
</dbReference>
<dbReference type="PANTHER" id="PTHR16821">
    <property type="entry name" value="FRATAXIN"/>
    <property type="match status" value="1"/>
</dbReference>
<dbReference type="GO" id="GO:0016226">
    <property type="term" value="P:iron-sulfur cluster assembly"/>
    <property type="evidence" value="ECO:0007669"/>
    <property type="project" value="UniProtKB-UniRule"/>
</dbReference>
<reference evidence="5 6" key="1">
    <citation type="submission" date="2020-04" db="EMBL/GenBank/DDBJ databases">
        <title>Draft genome of Leeia sp. IMCC25680.</title>
        <authorList>
            <person name="Song J."/>
            <person name="Cho J.-C."/>
        </authorList>
    </citation>
    <scope>NUCLEOTIDE SEQUENCE [LARGE SCALE GENOMIC DNA]</scope>
    <source>
        <strain evidence="5 6">IMCC25680</strain>
    </source>
</reference>
<evidence type="ECO:0000313" key="6">
    <source>
        <dbReference type="Proteomes" id="UP000587991"/>
    </source>
</evidence>
<dbReference type="Proteomes" id="UP000587991">
    <property type="component" value="Unassembled WGS sequence"/>
</dbReference>
<dbReference type="RefSeq" id="WP_168878146.1">
    <property type="nucleotide sequence ID" value="NZ_JABAIM010000004.1"/>
</dbReference>
<dbReference type="SMART" id="SM01219">
    <property type="entry name" value="Frataxin_Cyay"/>
    <property type="match status" value="1"/>
</dbReference>
<keyword evidence="2 4" id="KW-0479">Metal-binding</keyword>
<comment type="function">
    <text evidence="4">Involved in iron-sulfur (Fe-S) cluster assembly. May act as a regulator of Fe-S biogenesis.</text>
</comment>
<comment type="similarity">
    <text evidence="1 4">Belongs to the frataxin family.</text>
</comment>
<dbReference type="GO" id="GO:0008199">
    <property type="term" value="F:ferric iron binding"/>
    <property type="evidence" value="ECO:0007669"/>
    <property type="project" value="InterPro"/>
</dbReference>